<keyword evidence="2" id="KW-0813">Transport</keyword>
<dbReference type="InterPro" id="IPR046806">
    <property type="entry name" value="MrpA_C/MbhE"/>
</dbReference>
<feature type="transmembrane region" description="Helical" evidence="7">
    <location>
        <begin position="109"/>
        <end position="130"/>
    </location>
</feature>
<dbReference type="Proteomes" id="UP000033616">
    <property type="component" value="Unassembled WGS sequence"/>
</dbReference>
<keyword evidence="3" id="KW-1003">Cell membrane</keyword>
<dbReference type="OrthoDB" id="2085045at2"/>
<evidence type="ECO:0000259" key="9">
    <source>
        <dbReference type="Pfam" id="PF20501"/>
    </source>
</evidence>
<dbReference type="AlphaFoldDB" id="A0A0F3MMZ6"/>
<reference evidence="10 11" key="1">
    <citation type="submission" date="2015-02" db="EMBL/GenBank/DDBJ databases">
        <title>Genome Sequencing of Rickettsiales.</title>
        <authorList>
            <person name="Daugherty S.C."/>
            <person name="Su Q."/>
            <person name="Abolude K."/>
            <person name="Beier-Sexton M."/>
            <person name="Carlyon J.A."/>
            <person name="Carter R."/>
            <person name="Day N.P."/>
            <person name="Dumler S.J."/>
            <person name="Dyachenko V."/>
            <person name="Godinez A."/>
            <person name="Kurtti T.J."/>
            <person name="Lichay M."/>
            <person name="Mullins K.E."/>
            <person name="Ott S."/>
            <person name="Pappas-Brown V."/>
            <person name="Paris D.H."/>
            <person name="Patel P."/>
            <person name="Richards A.L."/>
            <person name="Sadzewicz L."/>
            <person name="Sears K."/>
            <person name="Seidman D."/>
            <person name="Sengamalay N."/>
            <person name="Stenos J."/>
            <person name="Tallon L.J."/>
            <person name="Vincent G."/>
            <person name="Fraser C.M."/>
            <person name="Munderloh U."/>
            <person name="Dunning-Hotopp J.C."/>
        </authorList>
    </citation>
    <scope>NUCLEOTIDE SEQUENCE [LARGE SCALE GENOMIC DNA]</scope>
    <source>
        <strain evidence="10 11">Fuller</strain>
    </source>
</reference>
<evidence type="ECO:0000256" key="6">
    <source>
        <dbReference type="ARBA" id="ARBA00023136"/>
    </source>
</evidence>
<feature type="transmembrane region" description="Helical" evidence="7">
    <location>
        <begin position="45"/>
        <end position="63"/>
    </location>
</feature>
<feature type="transmembrane region" description="Helical" evidence="7">
    <location>
        <begin position="20"/>
        <end position="38"/>
    </location>
</feature>
<organism evidence="10 11">
    <name type="scientific">Orientia chuto str. Dubai</name>
    <dbReference type="NCBI Taxonomy" id="1359168"/>
    <lineage>
        <taxon>Bacteria</taxon>
        <taxon>Pseudomonadati</taxon>
        <taxon>Pseudomonadota</taxon>
        <taxon>Alphaproteobacteria</taxon>
        <taxon>Rickettsiales</taxon>
        <taxon>Rickettsiaceae</taxon>
        <taxon>Rickettsieae</taxon>
        <taxon>Orientia</taxon>
    </lineage>
</organism>
<dbReference type="Pfam" id="PF13244">
    <property type="entry name" value="MbhD"/>
    <property type="match status" value="1"/>
</dbReference>
<dbReference type="GO" id="GO:0005886">
    <property type="term" value="C:plasma membrane"/>
    <property type="evidence" value="ECO:0007669"/>
    <property type="project" value="UniProtKB-SubCell"/>
</dbReference>
<comment type="subcellular location">
    <subcellularLocation>
        <location evidence="1">Cell membrane</location>
        <topology evidence="1">Multi-pass membrane protein</topology>
    </subcellularLocation>
</comment>
<keyword evidence="11" id="KW-1185">Reference proteome</keyword>
<feature type="transmembrane region" description="Helical" evidence="7">
    <location>
        <begin position="69"/>
        <end position="88"/>
    </location>
</feature>
<feature type="domain" description="MrpA C-terminal/MbhD" evidence="8">
    <location>
        <begin position="28"/>
        <end position="91"/>
    </location>
</feature>
<evidence type="ECO:0000256" key="3">
    <source>
        <dbReference type="ARBA" id="ARBA00022475"/>
    </source>
</evidence>
<keyword evidence="5 7" id="KW-1133">Transmembrane helix</keyword>
<evidence type="ECO:0000259" key="8">
    <source>
        <dbReference type="Pfam" id="PF13244"/>
    </source>
</evidence>
<dbReference type="NCBIfam" id="NF009159">
    <property type="entry name" value="PRK12504.1"/>
    <property type="match status" value="1"/>
</dbReference>
<evidence type="ECO:0000256" key="7">
    <source>
        <dbReference type="SAM" id="Phobius"/>
    </source>
</evidence>
<name>A0A0F3MMZ6_9RICK</name>
<keyword evidence="4 7" id="KW-0812">Transmembrane</keyword>
<evidence type="ECO:0000256" key="2">
    <source>
        <dbReference type="ARBA" id="ARBA00022448"/>
    </source>
</evidence>
<comment type="caution">
    <text evidence="10">The sequence shown here is derived from an EMBL/GenBank/DDBJ whole genome shotgun (WGS) entry which is preliminary data.</text>
</comment>
<dbReference type="InterPro" id="IPR050616">
    <property type="entry name" value="CPA3_Na-H_Antiporter_A"/>
</dbReference>
<dbReference type="Pfam" id="PF20501">
    <property type="entry name" value="MbhE"/>
    <property type="match status" value="1"/>
</dbReference>
<feature type="domain" description="MrpA C-terminal/MbhE" evidence="9">
    <location>
        <begin position="130"/>
        <end position="186"/>
    </location>
</feature>
<dbReference type="PANTHER" id="PTHR43373">
    <property type="entry name" value="NA(+)/H(+) ANTIPORTER SUBUNIT"/>
    <property type="match status" value="1"/>
</dbReference>
<gene>
    <name evidence="10" type="ORF">OCHUTO_0229</name>
</gene>
<evidence type="ECO:0000313" key="10">
    <source>
        <dbReference type="EMBL" id="KJV57090.1"/>
    </source>
</evidence>
<dbReference type="PANTHER" id="PTHR43373:SF1">
    <property type="entry name" value="NA(+)_H(+) ANTIPORTER SUBUNIT A"/>
    <property type="match status" value="1"/>
</dbReference>
<evidence type="ECO:0000256" key="5">
    <source>
        <dbReference type="ARBA" id="ARBA00022989"/>
    </source>
</evidence>
<keyword evidence="6 7" id="KW-0472">Membrane</keyword>
<dbReference type="RefSeq" id="WP_045797015.1">
    <property type="nucleotide sequence ID" value="NZ_LANP01000004.1"/>
</dbReference>
<protein>
    <submittedName>
        <fullName evidence="10">Uncharacterized protein</fullName>
    </submittedName>
</protein>
<dbReference type="STRING" id="1359168.OCHUTO_0229"/>
<dbReference type="EMBL" id="LANP01000004">
    <property type="protein sequence ID" value="KJV57090.1"/>
    <property type="molecule type" value="Genomic_DNA"/>
</dbReference>
<proteinExistence type="predicted"/>
<evidence type="ECO:0000256" key="4">
    <source>
        <dbReference type="ARBA" id="ARBA00022692"/>
    </source>
</evidence>
<evidence type="ECO:0000256" key="1">
    <source>
        <dbReference type="ARBA" id="ARBA00004651"/>
    </source>
</evidence>
<sequence>MMLTTNSFPNLPLEFNIANIFLYIFCFFLIIANISLALSYNLLKSILLMSLSSLIICVCYLLMDAPDVAMTEAALGACLSTVILLKIVKRIQYNFTSVEKLPLYRNITYSLICIIFAICFMLVCCDLPDFGQLSTPMHNHVSKYYIDNTVAQIGIPSFVAAILASYRGYDTLGETTVILCAGISVILIFANKKNNQ</sequence>
<dbReference type="InterPro" id="IPR025383">
    <property type="entry name" value="MrpA_C/MbhD"/>
</dbReference>
<feature type="transmembrane region" description="Helical" evidence="7">
    <location>
        <begin position="172"/>
        <end position="190"/>
    </location>
</feature>
<dbReference type="PATRIC" id="fig|1359168.3.peg.931"/>
<evidence type="ECO:0000313" key="11">
    <source>
        <dbReference type="Proteomes" id="UP000033616"/>
    </source>
</evidence>
<accession>A0A0F3MMZ6</accession>